<dbReference type="Pfam" id="PF08240">
    <property type="entry name" value="ADH_N"/>
    <property type="match status" value="1"/>
</dbReference>
<organism evidence="4 5">
    <name type="scientific">Penicillium subrubescens</name>
    <dbReference type="NCBI Taxonomy" id="1316194"/>
    <lineage>
        <taxon>Eukaryota</taxon>
        <taxon>Fungi</taxon>
        <taxon>Dikarya</taxon>
        <taxon>Ascomycota</taxon>
        <taxon>Pezizomycotina</taxon>
        <taxon>Eurotiomycetes</taxon>
        <taxon>Eurotiomycetidae</taxon>
        <taxon>Eurotiales</taxon>
        <taxon>Aspergillaceae</taxon>
        <taxon>Penicillium</taxon>
    </lineage>
</organism>
<dbReference type="Proteomes" id="UP000186955">
    <property type="component" value="Unassembled WGS sequence"/>
</dbReference>
<dbReference type="CDD" id="cd08249">
    <property type="entry name" value="enoyl_reductase_like"/>
    <property type="match status" value="1"/>
</dbReference>
<gene>
    <name evidence="4" type="ORF">PENSUB_6664</name>
</gene>
<dbReference type="SUPFAM" id="SSF51735">
    <property type="entry name" value="NAD(P)-binding Rossmann-fold domains"/>
    <property type="match status" value="1"/>
</dbReference>
<sequence>MAQIKIQSGIIMTGIGKAQIEHNLAIPAPDPGQVLIRVRAIALNTPDWMALDYFGRPGAGMGFDFAGEVVEVGAKCEIWKIGDRVAGFVHACHAANYANGSFREYLLADADLLMRLPDHLSFAEASTLGMGVSTAAQALYQWLSLPLPACDAKPSNETVLIYGGSTATGSIAIQLAKLSGLKVITTCSQQHTSWLRSLGADEVIDYRNPSATETIRSLVQKDGLYSILDCIASTQTAAFCYKCFSVPRHASELPPSLIYAGLMIPPEEPPRPNSLPPSADIHSLWNIVYTCFGRRFTMVKEEIGLKRTWEASASDKEFMVAFYRRVEEFLQNKMLQPMPIEIRKGGLVGALEGVSEVRKGAVRGKKLVYEL</sequence>
<dbReference type="PANTHER" id="PTHR45348:SF2">
    <property type="entry name" value="ZINC-TYPE ALCOHOL DEHYDROGENASE-LIKE PROTEIN C2E1P3.01"/>
    <property type="match status" value="1"/>
</dbReference>
<feature type="domain" description="Enoyl reductase (ER)" evidence="3">
    <location>
        <begin position="14"/>
        <end position="368"/>
    </location>
</feature>
<dbReference type="OrthoDB" id="48317at2759"/>
<dbReference type="InterPro" id="IPR036291">
    <property type="entry name" value="NAD(P)-bd_dom_sf"/>
</dbReference>
<evidence type="ECO:0000259" key="3">
    <source>
        <dbReference type="SMART" id="SM00829"/>
    </source>
</evidence>
<dbReference type="SMART" id="SM00829">
    <property type="entry name" value="PKS_ER"/>
    <property type="match status" value="1"/>
</dbReference>
<dbReference type="Gene3D" id="3.40.50.720">
    <property type="entry name" value="NAD(P)-binding Rossmann-like Domain"/>
    <property type="match status" value="1"/>
</dbReference>
<accession>A0A1Q5U0E9</accession>
<dbReference type="SUPFAM" id="SSF50129">
    <property type="entry name" value="GroES-like"/>
    <property type="match status" value="1"/>
</dbReference>
<proteinExistence type="inferred from homology"/>
<evidence type="ECO:0000256" key="1">
    <source>
        <dbReference type="ARBA" id="ARBA00008072"/>
    </source>
</evidence>
<dbReference type="InterPro" id="IPR013154">
    <property type="entry name" value="ADH-like_N"/>
</dbReference>
<dbReference type="GO" id="GO:0016651">
    <property type="term" value="F:oxidoreductase activity, acting on NAD(P)H"/>
    <property type="evidence" value="ECO:0007669"/>
    <property type="project" value="InterPro"/>
</dbReference>
<reference evidence="4 5" key="1">
    <citation type="submission" date="2016-10" db="EMBL/GenBank/DDBJ databases">
        <title>Genome sequence of the ascomycete fungus Penicillium subrubescens.</title>
        <authorList>
            <person name="De Vries R.P."/>
            <person name="Peng M."/>
            <person name="Dilokpimol A."/>
            <person name="Hilden K."/>
            <person name="Makela M.R."/>
            <person name="Grigoriev I."/>
            <person name="Riley R."/>
            <person name="Granchi Z."/>
        </authorList>
    </citation>
    <scope>NUCLEOTIDE SEQUENCE [LARGE SCALE GENOMIC DNA]</scope>
    <source>
        <strain evidence="4 5">CBS 132785</strain>
    </source>
</reference>
<keyword evidence="2" id="KW-0560">Oxidoreductase</keyword>
<comment type="similarity">
    <text evidence="1">Belongs to the zinc-containing alcohol dehydrogenase family.</text>
</comment>
<dbReference type="InterPro" id="IPR047122">
    <property type="entry name" value="Trans-enoyl_RdTase-like"/>
</dbReference>
<evidence type="ECO:0000313" key="4">
    <source>
        <dbReference type="EMBL" id="OKP05944.1"/>
    </source>
</evidence>
<comment type="caution">
    <text evidence="4">The sequence shown here is derived from an EMBL/GenBank/DDBJ whole genome shotgun (WGS) entry which is preliminary data.</text>
</comment>
<dbReference type="InterPro" id="IPR011032">
    <property type="entry name" value="GroES-like_sf"/>
</dbReference>
<dbReference type="PANTHER" id="PTHR45348">
    <property type="entry name" value="HYPOTHETICAL OXIDOREDUCTASE (EUROFUNG)"/>
    <property type="match status" value="1"/>
</dbReference>
<dbReference type="STRING" id="1316194.A0A1Q5U0E9"/>
<dbReference type="InterPro" id="IPR020843">
    <property type="entry name" value="ER"/>
</dbReference>
<dbReference type="InterPro" id="IPR013149">
    <property type="entry name" value="ADH-like_C"/>
</dbReference>
<dbReference type="Pfam" id="PF00107">
    <property type="entry name" value="ADH_zinc_N"/>
    <property type="match status" value="1"/>
</dbReference>
<protein>
    <submittedName>
        <fullName evidence="4">Protein TOXD</fullName>
    </submittedName>
</protein>
<dbReference type="Gene3D" id="3.90.180.10">
    <property type="entry name" value="Medium-chain alcohol dehydrogenases, catalytic domain"/>
    <property type="match status" value="1"/>
</dbReference>
<name>A0A1Q5U0E9_9EURO</name>
<evidence type="ECO:0000313" key="5">
    <source>
        <dbReference type="Proteomes" id="UP000186955"/>
    </source>
</evidence>
<dbReference type="AlphaFoldDB" id="A0A1Q5U0E9"/>
<dbReference type="EMBL" id="MNBE01000602">
    <property type="protein sequence ID" value="OKP05944.1"/>
    <property type="molecule type" value="Genomic_DNA"/>
</dbReference>
<evidence type="ECO:0000256" key="2">
    <source>
        <dbReference type="ARBA" id="ARBA00023002"/>
    </source>
</evidence>
<keyword evidence="5" id="KW-1185">Reference proteome</keyword>